<dbReference type="Gene3D" id="1.10.10.2840">
    <property type="entry name" value="PucR C-terminal helix-turn-helix domain"/>
    <property type="match status" value="1"/>
</dbReference>
<comment type="caution">
    <text evidence="6">The sequence shown here is derived from an EMBL/GenBank/DDBJ whole genome shotgun (WGS) entry which is preliminary data.</text>
</comment>
<dbReference type="InterPro" id="IPR025751">
    <property type="entry name" value="RsbRD_N_dom"/>
</dbReference>
<dbReference type="InterPro" id="IPR041522">
    <property type="entry name" value="CdaR_GGDEF"/>
</dbReference>
<reference evidence="6 7" key="1">
    <citation type="submission" date="2019-06" db="EMBL/GenBank/DDBJ databases">
        <title>Sequencing the genomes of 1000 actinobacteria strains.</title>
        <authorList>
            <person name="Klenk H.-P."/>
        </authorList>
    </citation>
    <scope>NUCLEOTIDE SEQUENCE [LARGE SCALE GENOMIC DNA]</scope>
    <source>
        <strain evidence="6 7">DSM 103495</strain>
    </source>
</reference>
<evidence type="ECO:0000256" key="2">
    <source>
        <dbReference type="SAM" id="MobiDB-lite"/>
    </source>
</evidence>
<dbReference type="Pfam" id="PF14361">
    <property type="entry name" value="RsbRD_N"/>
    <property type="match status" value="1"/>
</dbReference>
<dbReference type="InterPro" id="IPR025736">
    <property type="entry name" value="PucR_C-HTH_dom"/>
</dbReference>
<evidence type="ECO:0000259" key="5">
    <source>
        <dbReference type="Pfam" id="PF17853"/>
    </source>
</evidence>
<dbReference type="AlphaFoldDB" id="A0A543FEB8"/>
<dbReference type="EMBL" id="VFPG01000001">
    <property type="protein sequence ID" value="TQM32215.1"/>
    <property type="molecule type" value="Genomic_DNA"/>
</dbReference>
<organism evidence="6 7">
    <name type="scientific">Nocardia bhagyanarayanae</name>
    <dbReference type="NCBI Taxonomy" id="1215925"/>
    <lineage>
        <taxon>Bacteria</taxon>
        <taxon>Bacillati</taxon>
        <taxon>Actinomycetota</taxon>
        <taxon>Actinomycetes</taxon>
        <taxon>Mycobacteriales</taxon>
        <taxon>Nocardiaceae</taxon>
        <taxon>Nocardia</taxon>
    </lineage>
</organism>
<dbReference type="InterPro" id="IPR042070">
    <property type="entry name" value="PucR_C-HTH_sf"/>
</dbReference>
<gene>
    <name evidence="6" type="ORF">FB390_3893</name>
</gene>
<feature type="domain" description="PucR C-terminal helix-turn-helix" evidence="3">
    <location>
        <begin position="367"/>
        <end position="422"/>
    </location>
</feature>
<dbReference type="Pfam" id="PF13556">
    <property type="entry name" value="HTH_30"/>
    <property type="match status" value="1"/>
</dbReference>
<comment type="similarity">
    <text evidence="1">Belongs to the CdaR family.</text>
</comment>
<evidence type="ECO:0000313" key="6">
    <source>
        <dbReference type="EMBL" id="TQM32215.1"/>
    </source>
</evidence>
<evidence type="ECO:0000313" key="7">
    <source>
        <dbReference type="Proteomes" id="UP000316331"/>
    </source>
</evidence>
<accession>A0A543FEB8</accession>
<feature type="region of interest" description="Disordered" evidence="2">
    <location>
        <begin position="1"/>
        <end position="29"/>
    </location>
</feature>
<dbReference type="OrthoDB" id="3663486at2"/>
<dbReference type="PANTHER" id="PTHR33744">
    <property type="entry name" value="CARBOHYDRATE DIACID REGULATOR"/>
    <property type="match status" value="1"/>
</dbReference>
<dbReference type="Pfam" id="PF17853">
    <property type="entry name" value="GGDEF_2"/>
    <property type="match status" value="1"/>
</dbReference>
<evidence type="ECO:0000259" key="3">
    <source>
        <dbReference type="Pfam" id="PF13556"/>
    </source>
</evidence>
<name>A0A543FEB8_9NOCA</name>
<protein>
    <submittedName>
        <fullName evidence="6">PucR-like helix-turn-helix protein</fullName>
    </submittedName>
</protein>
<dbReference type="Proteomes" id="UP000316331">
    <property type="component" value="Unassembled WGS sequence"/>
</dbReference>
<sequence length="441" mass="48061">MSEPDDRTTGGAEPHAAPNGDANAGRNDDVESVVREVAERIKADLPRLLAEMTAMFADMIEEFRHDDEVRRLMEASTAANLAAILDVLTLGISFDDLTVPPAAAEYARRFAQHGMSLEALLRAYRLGEHMFAQTAMTVLRTLDPSADLALSTTSRIAAQINRYIDRVIEGVIDIYENERRRWDARTDATRAAQVKAVLEGEELDLASAEQMLGTSLRGWHLAAVIWTPPGSAASYDVLRTGVGMLASATGKQPLTILVDEHNCWAWISSAGRPSLDAAVLEAELRKQPSLRMAVGDRGAGLAGFRQTFHDAQCARAVAVAAATMRQLTLYPRVAVAGLLKDSLPDVRVWARRVLGDLMRDDESTARLRETAQVYLDARGSLTDAAARMHVHKNTVHYRIRKAEELLGHPLGTNRLDVEIALMVCAQFGLAAPASGHSGTPR</sequence>
<proteinExistence type="inferred from homology"/>
<dbReference type="InterPro" id="IPR051448">
    <property type="entry name" value="CdaR-like_regulators"/>
</dbReference>
<feature type="domain" description="RsbT co-antagonist protein RsbRD N-terminal" evidence="4">
    <location>
        <begin position="46"/>
        <end position="190"/>
    </location>
</feature>
<dbReference type="PANTHER" id="PTHR33744:SF1">
    <property type="entry name" value="DNA-BINDING TRANSCRIPTIONAL ACTIVATOR ADER"/>
    <property type="match status" value="1"/>
</dbReference>
<evidence type="ECO:0000256" key="1">
    <source>
        <dbReference type="ARBA" id="ARBA00006754"/>
    </source>
</evidence>
<feature type="domain" description="CdaR GGDEF-like" evidence="5">
    <location>
        <begin position="201"/>
        <end position="316"/>
    </location>
</feature>
<dbReference type="RefSeq" id="WP_141810162.1">
    <property type="nucleotide sequence ID" value="NZ_VFPG01000001.1"/>
</dbReference>
<keyword evidence="7" id="KW-1185">Reference proteome</keyword>
<evidence type="ECO:0000259" key="4">
    <source>
        <dbReference type="Pfam" id="PF14361"/>
    </source>
</evidence>